<organism evidence="2 3">
    <name type="scientific">Nostocoides vanveenii</name>
    <dbReference type="NCBI Taxonomy" id="330835"/>
    <lineage>
        <taxon>Bacteria</taxon>
        <taxon>Bacillati</taxon>
        <taxon>Actinomycetota</taxon>
        <taxon>Actinomycetes</taxon>
        <taxon>Micrococcales</taxon>
        <taxon>Intrasporangiaceae</taxon>
        <taxon>Nostocoides</taxon>
    </lineage>
</organism>
<reference evidence="3" key="1">
    <citation type="journal article" date="2019" name="Int. J. Syst. Evol. Microbiol.">
        <title>The Global Catalogue of Microorganisms (GCM) 10K type strain sequencing project: providing services to taxonomists for standard genome sequencing and annotation.</title>
        <authorList>
            <consortium name="The Broad Institute Genomics Platform"/>
            <consortium name="The Broad Institute Genome Sequencing Center for Infectious Disease"/>
            <person name="Wu L."/>
            <person name="Ma J."/>
        </authorList>
    </citation>
    <scope>NUCLEOTIDE SEQUENCE [LARGE SCALE GENOMIC DNA]</scope>
    <source>
        <strain evidence="3">JCM 15591</strain>
    </source>
</reference>
<feature type="compositionally biased region" description="Gly residues" evidence="1">
    <location>
        <begin position="103"/>
        <end position="112"/>
    </location>
</feature>
<protein>
    <submittedName>
        <fullName evidence="2">Uncharacterized protein</fullName>
    </submittedName>
</protein>
<gene>
    <name evidence="2" type="ORF">GCM10009810_03490</name>
</gene>
<evidence type="ECO:0000313" key="2">
    <source>
        <dbReference type="EMBL" id="GAA1746246.1"/>
    </source>
</evidence>
<evidence type="ECO:0000256" key="1">
    <source>
        <dbReference type="SAM" id="MobiDB-lite"/>
    </source>
</evidence>
<keyword evidence="3" id="KW-1185">Reference proteome</keyword>
<feature type="region of interest" description="Disordered" evidence="1">
    <location>
        <begin position="85"/>
        <end position="112"/>
    </location>
</feature>
<name>A0ABN2K169_9MICO</name>
<dbReference type="Proteomes" id="UP001501475">
    <property type="component" value="Unassembled WGS sequence"/>
</dbReference>
<proteinExistence type="predicted"/>
<evidence type="ECO:0000313" key="3">
    <source>
        <dbReference type="Proteomes" id="UP001501475"/>
    </source>
</evidence>
<sequence>MTTVRAFAAADGSTDGSADGVEASPVAGLDAGGWAATDLTTGVVGMAALVATALGSDVGTAMAVSSGSAWARHTVPAIRTANIAAATQYPPPPNLSGDRGREGAGTAGWPGR</sequence>
<dbReference type="EMBL" id="BAAAPN010000010">
    <property type="protein sequence ID" value="GAA1746246.1"/>
    <property type="molecule type" value="Genomic_DNA"/>
</dbReference>
<accession>A0ABN2K169</accession>
<feature type="region of interest" description="Disordered" evidence="1">
    <location>
        <begin position="1"/>
        <end position="20"/>
    </location>
</feature>
<comment type="caution">
    <text evidence="2">The sequence shown here is derived from an EMBL/GenBank/DDBJ whole genome shotgun (WGS) entry which is preliminary data.</text>
</comment>